<gene>
    <name evidence="2 3" type="primary">LOC109484232</name>
</gene>
<dbReference type="InterPro" id="IPR011009">
    <property type="entry name" value="Kinase-like_dom_sf"/>
</dbReference>
<sequence>MFKYDKDVPTDVRLVDWQTPRYLPTTHDLTFLFLCNAGWDVFHDHRDAILAHYHHKQMSTLGTKLLQTNPRAYRATRQLKADFKADCLYRVIDCFVHFTVLPADQDLLRILQEIKEWGVI</sequence>
<reference evidence="2 3" key="1">
    <citation type="submission" date="2025-04" db="UniProtKB">
        <authorList>
            <consortium name="RefSeq"/>
        </authorList>
    </citation>
    <scope>IDENTIFICATION</scope>
    <source>
        <tissue evidence="2 3">Gonad</tissue>
    </source>
</reference>
<dbReference type="KEGG" id="bbel:109484232"/>
<protein>
    <submittedName>
        <fullName evidence="2">Uncharacterized protein LOC109484232 isoform X1</fullName>
    </submittedName>
    <submittedName>
        <fullName evidence="3">Uncharacterized protein LOC109484232 isoform X2</fullName>
    </submittedName>
</protein>
<accession>A0A6P5A191</accession>
<proteinExistence type="predicted"/>
<keyword evidence="1" id="KW-1185">Reference proteome</keyword>
<evidence type="ECO:0000313" key="2">
    <source>
        <dbReference type="RefSeq" id="XP_019643053.1"/>
    </source>
</evidence>
<dbReference type="RefSeq" id="XP_019643056.1">
    <property type="nucleotide sequence ID" value="XM_019787497.1"/>
</dbReference>
<dbReference type="PANTHER" id="PTHR11012">
    <property type="entry name" value="PROTEIN KINASE-LIKE DOMAIN-CONTAINING"/>
    <property type="match status" value="1"/>
</dbReference>
<dbReference type="SUPFAM" id="SSF56112">
    <property type="entry name" value="Protein kinase-like (PK-like)"/>
    <property type="match status" value="1"/>
</dbReference>
<dbReference type="RefSeq" id="XP_019643053.1">
    <property type="nucleotide sequence ID" value="XM_019787494.1"/>
</dbReference>
<dbReference type="PANTHER" id="PTHR11012:SF30">
    <property type="entry name" value="PROTEIN KINASE-LIKE DOMAIN-CONTAINING"/>
    <property type="match status" value="1"/>
</dbReference>
<dbReference type="InterPro" id="IPR004119">
    <property type="entry name" value="EcKL"/>
</dbReference>
<dbReference type="AlphaFoldDB" id="A0A6P5A191"/>
<dbReference type="Pfam" id="PF02958">
    <property type="entry name" value="EcKL"/>
    <property type="match status" value="1"/>
</dbReference>
<dbReference type="GeneID" id="109484232"/>
<organism evidence="1 2">
    <name type="scientific">Branchiostoma belcheri</name>
    <name type="common">Amphioxus</name>
    <dbReference type="NCBI Taxonomy" id="7741"/>
    <lineage>
        <taxon>Eukaryota</taxon>
        <taxon>Metazoa</taxon>
        <taxon>Chordata</taxon>
        <taxon>Cephalochordata</taxon>
        <taxon>Leptocardii</taxon>
        <taxon>Amphioxiformes</taxon>
        <taxon>Branchiostomatidae</taxon>
        <taxon>Branchiostoma</taxon>
    </lineage>
</organism>
<evidence type="ECO:0000313" key="1">
    <source>
        <dbReference type="Proteomes" id="UP000515135"/>
    </source>
</evidence>
<name>A0A6P5A191_BRABE</name>
<dbReference type="OrthoDB" id="7419139at2759"/>
<evidence type="ECO:0000313" key="3">
    <source>
        <dbReference type="RefSeq" id="XP_019643056.1"/>
    </source>
</evidence>
<dbReference type="Proteomes" id="UP000515135">
    <property type="component" value="Unplaced"/>
</dbReference>